<dbReference type="KEGG" id="spu:115921172"/>
<evidence type="ECO:0000256" key="6">
    <source>
        <dbReference type="ARBA" id="ARBA00044768"/>
    </source>
</evidence>
<keyword evidence="3" id="KW-0808">Transferase</keyword>
<evidence type="ECO:0000256" key="2">
    <source>
        <dbReference type="ARBA" id="ARBA00012417"/>
    </source>
</evidence>
<dbReference type="InterPro" id="IPR044917">
    <property type="entry name" value="PRIMPOL"/>
</dbReference>
<dbReference type="Proteomes" id="UP000007110">
    <property type="component" value="Unassembled WGS sequence"/>
</dbReference>
<dbReference type="OrthoDB" id="5988181at2759"/>
<accession>A0A7M7SVH4</accession>
<proteinExistence type="inferred from homology"/>
<evidence type="ECO:0000256" key="4">
    <source>
        <dbReference type="ARBA" id="ARBA00026139"/>
    </source>
</evidence>
<dbReference type="RefSeq" id="XP_030834215.1">
    <property type="nucleotide sequence ID" value="XM_030978355.1"/>
</dbReference>
<dbReference type="GO" id="GO:0003887">
    <property type="term" value="F:DNA-directed DNA polymerase activity"/>
    <property type="evidence" value="ECO:0007669"/>
    <property type="project" value="UniProtKB-KW"/>
</dbReference>
<evidence type="ECO:0000256" key="7">
    <source>
        <dbReference type="ARBA" id="ARBA00047303"/>
    </source>
</evidence>
<sequence length="121" mass="14004">MIVIINLLSSERAETTEGYQSSPFPEIDSYIRVYCISKGGVAGEIRRWTYFSEAQLLVYDVVKNRWCENIGRQHMSNNIMILVDLRRGVYYQKCHDPARLQIRRSPRSSGAPPFLHRLGRG</sequence>
<dbReference type="EC" id="2.7.7.102" evidence="6"/>
<evidence type="ECO:0000256" key="1">
    <source>
        <dbReference type="ARBA" id="ARBA00009762"/>
    </source>
</evidence>
<reference evidence="9" key="1">
    <citation type="submission" date="2015-02" db="EMBL/GenBank/DDBJ databases">
        <title>Genome sequencing for Strongylocentrotus purpuratus.</title>
        <authorList>
            <person name="Murali S."/>
            <person name="Liu Y."/>
            <person name="Vee V."/>
            <person name="English A."/>
            <person name="Wang M."/>
            <person name="Skinner E."/>
            <person name="Han Y."/>
            <person name="Muzny D.M."/>
            <person name="Worley K.C."/>
            <person name="Gibbs R.A."/>
        </authorList>
    </citation>
    <scope>NUCLEOTIDE SEQUENCE</scope>
</reference>
<dbReference type="Pfam" id="PF03121">
    <property type="entry name" value="Herpes_UL52"/>
    <property type="match status" value="1"/>
</dbReference>
<dbReference type="PANTHER" id="PTHR31399:SF0">
    <property type="entry name" value="DNA-DIRECTED PRIMASE_POLYMERASE PROTEIN"/>
    <property type="match status" value="1"/>
</dbReference>
<evidence type="ECO:0000313" key="8">
    <source>
        <dbReference type="EnsemblMetazoa" id="XP_030834215"/>
    </source>
</evidence>
<evidence type="ECO:0000313" key="9">
    <source>
        <dbReference type="Proteomes" id="UP000007110"/>
    </source>
</evidence>
<keyword evidence="3" id="KW-0239">DNA-directed DNA polymerase</keyword>
<dbReference type="PANTHER" id="PTHR31399">
    <property type="entry name" value="DNA-DIRECTED PRIMASE / POLYMERASE PROTEIN"/>
    <property type="match status" value="1"/>
</dbReference>
<dbReference type="EnsemblMetazoa" id="XM_030978355">
    <property type="protein sequence ID" value="XP_030834215"/>
    <property type="gene ID" value="LOC115921172"/>
</dbReference>
<organism evidence="8 9">
    <name type="scientific">Strongylocentrotus purpuratus</name>
    <name type="common">Purple sea urchin</name>
    <dbReference type="NCBI Taxonomy" id="7668"/>
    <lineage>
        <taxon>Eukaryota</taxon>
        <taxon>Metazoa</taxon>
        <taxon>Echinodermata</taxon>
        <taxon>Eleutherozoa</taxon>
        <taxon>Echinozoa</taxon>
        <taxon>Echinoidea</taxon>
        <taxon>Euechinoidea</taxon>
        <taxon>Echinacea</taxon>
        <taxon>Camarodonta</taxon>
        <taxon>Echinidea</taxon>
        <taxon>Strongylocentrotidae</taxon>
        <taxon>Strongylocentrotus</taxon>
    </lineage>
</organism>
<keyword evidence="3" id="KW-0548">Nucleotidyltransferase</keyword>
<dbReference type="GO" id="GO:0042276">
    <property type="term" value="P:error-prone translesion synthesis"/>
    <property type="evidence" value="ECO:0007669"/>
    <property type="project" value="InterPro"/>
</dbReference>
<keyword evidence="9" id="KW-1185">Reference proteome</keyword>
<name>A0A7M7SVH4_STRPU</name>
<evidence type="ECO:0000256" key="3">
    <source>
        <dbReference type="ARBA" id="ARBA00022932"/>
    </source>
</evidence>
<evidence type="ECO:0000256" key="5">
    <source>
        <dbReference type="ARBA" id="ARBA00044677"/>
    </source>
</evidence>
<reference evidence="8" key="2">
    <citation type="submission" date="2021-01" db="UniProtKB">
        <authorList>
            <consortium name="EnsemblMetazoa"/>
        </authorList>
    </citation>
    <scope>IDENTIFICATION</scope>
</reference>
<protein>
    <recommendedName>
        <fullName evidence="4">DNA-directed primase/polymerase protein</fullName>
        <ecNumber evidence="6">2.7.7.102</ecNumber>
        <ecNumber evidence="2">2.7.7.7</ecNumber>
    </recommendedName>
</protein>
<dbReference type="EC" id="2.7.7.7" evidence="2"/>
<comment type="catalytic activity">
    <reaction evidence="7">
        <text>DNA(n) + a 2'-deoxyribonucleoside 5'-triphosphate = DNA(n+1) + diphosphate</text>
        <dbReference type="Rhea" id="RHEA:22508"/>
        <dbReference type="Rhea" id="RHEA-COMP:17339"/>
        <dbReference type="Rhea" id="RHEA-COMP:17340"/>
        <dbReference type="ChEBI" id="CHEBI:33019"/>
        <dbReference type="ChEBI" id="CHEBI:61560"/>
        <dbReference type="ChEBI" id="CHEBI:173112"/>
        <dbReference type="EC" id="2.7.7.7"/>
    </reaction>
    <physiologicalReaction direction="left-to-right" evidence="7">
        <dbReference type="Rhea" id="RHEA:22509"/>
    </physiologicalReaction>
</comment>
<dbReference type="InParanoid" id="A0A7M7SVH4"/>
<comment type="similarity">
    <text evidence="1">Belongs to the eukaryotic-type primase small subunit family.</text>
</comment>
<comment type="catalytic activity">
    <reaction evidence="5">
        <text>ssDNA + n NTP = ssDNA/pppN(pN)n-1 hybrid + (n-1) diphosphate.</text>
        <dbReference type="EC" id="2.7.7.102"/>
    </reaction>
</comment>
<dbReference type="GeneID" id="115921172"/>
<dbReference type="AlphaFoldDB" id="A0A7M7SVH4"/>